<proteinExistence type="predicted"/>
<reference evidence="2 4" key="2">
    <citation type="submission" date="2018-11" db="EMBL/GenBank/DDBJ databases">
        <authorList>
            <consortium name="Pathogen Informatics"/>
        </authorList>
    </citation>
    <scope>NUCLEOTIDE SEQUENCE [LARGE SCALE GENOMIC DNA]</scope>
</reference>
<accession>A0A0N4U267</accession>
<dbReference type="WBParaSite" id="DME_0000074601-mRNA-1">
    <property type="protein sequence ID" value="DME_0000074601-mRNA-1"/>
    <property type="gene ID" value="DME_0000074601"/>
</dbReference>
<dbReference type="Proteomes" id="UP000274756">
    <property type="component" value="Unassembled WGS sequence"/>
</dbReference>
<evidence type="ECO:0000256" key="1">
    <source>
        <dbReference type="SAM" id="MobiDB-lite"/>
    </source>
</evidence>
<protein>
    <submittedName>
        <fullName evidence="5">COMM domain-containing protein</fullName>
    </submittedName>
</protein>
<evidence type="ECO:0000313" key="4">
    <source>
        <dbReference type="Proteomes" id="UP000274756"/>
    </source>
</evidence>
<evidence type="ECO:0000313" key="3">
    <source>
        <dbReference type="Proteomes" id="UP000038040"/>
    </source>
</evidence>
<gene>
    <name evidence="2" type="ORF">DME_LOCUS5106</name>
</gene>
<reference evidence="5" key="1">
    <citation type="submission" date="2017-02" db="UniProtKB">
        <authorList>
            <consortium name="WormBaseParasite"/>
        </authorList>
    </citation>
    <scope>IDENTIFICATION</scope>
</reference>
<name>A0A0N4U267_DRAME</name>
<dbReference type="OrthoDB" id="5773249at2759"/>
<keyword evidence="4" id="KW-1185">Reference proteome</keyword>
<evidence type="ECO:0000313" key="5">
    <source>
        <dbReference type="WBParaSite" id="DME_0000074601-mRNA-1"/>
    </source>
</evidence>
<sequence length="98" mass="11354">MRGWMNELSPPLIRKPREKRKGEKKGLTTKSQYALMESEKEWWSVDVLLGSSSAKRSLNMKIRMIIGNEKVEMNLSKFALLRYELSRALQKIEALSPS</sequence>
<feature type="region of interest" description="Disordered" evidence="1">
    <location>
        <begin position="1"/>
        <end position="30"/>
    </location>
</feature>
<organism evidence="3 5">
    <name type="scientific">Dracunculus medinensis</name>
    <name type="common">Guinea worm</name>
    <dbReference type="NCBI Taxonomy" id="318479"/>
    <lineage>
        <taxon>Eukaryota</taxon>
        <taxon>Metazoa</taxon>
        <taxon>Ecdysozoa</taxon>
        <taxon>Nematoda</taxon>
        <taxon>Chromadorea</taxon>
        <taxon>Rhabditida</taxon>
        <taxon>Spirurina</taxon>
        <taxon>Dracunculoidea</taxon>
        <taxon>Dracunculidae</taxon>
        <taxon>Dracunculus</taxon>
    </lineage>
</organism>
<dbReference type="Proteomes" id="UP000038040">
    <property type="component" value="Unplaced"/>
</dbReference>
<dbReference type="AlphaFoldDB" id="A0A0N4U267"/>
<dbReference type="EMBL" id="UYYG01001151">
    <property type="protein sequence ID" value="VDN55133.1"/>
    <property type="molecule type" value="Genomic_DNA"/>
</dbReference>
<evidence type="ECO:0000313" key="2">
    <source>
        <dbReference type="EMBL" id="VDN55133.1"/>
    </source>
</evidence>